<dbReference type="Pfam" id="PF22029">
    <property type="entry name" value="PhyR_sigma2"/>
    <property type="match status" value="1"/>
</dbReference>
<evidence type="ECO:0008006" key="9">
    <source>
        <dbReference type="Google" id="ProtNLM"/>
    </source>
</evidence>
<dbReference type="EMBL" id="OU015430">
    <property type="protein sequence ID" value="CAG4968020.1"/>
    <property type="molecule type" value="Genomic_DNA"/>
</dbReference>
<organism evidence="7 8">
    <name type="scientific">Novilysobacter luteus</name>
    <dbReference type="NCBI Taxonomy" id="2822368"/>
    <lineage>
        <taxon>Bacteria</taxon>
        <taxon>Pseudomonadati</taxon>
        <taxon>Pseudomonadota</taxon>
        <taxon>Gammaproteobacteria</taxon>
        <taxon>Lysobacterales</taxon>
        <taxon>Lysobacteraceae</taxon>
        <taxon>Novilysobacter</taxon>
    </lineage>
</organism>
<keyword evidence="8" id="KW-1185">Reference proteome</keyword>
<dbReference type="InterPro" id="IPR013324">
    <property type="entry name" value="RNA_pol_sigma_r3/r4-like"/>
</dbReference>
<evidence type="ECO:0000259" key="5">
    <source>
        <dbReference type="Pfam" id="PF08281"/>
    </source>
</evidence>
<dbReference type="Proteomes" id="UP000680116">
    <property type="component" value="Chromosome"/>
</dbReference>
<proteinExistence type="inferred from homology"/>
<dbReference type="Gene3D" id="1.10.1740.10">
    <property type="match status" value="1"/>
</dbReference>
<protein>
    <recommendedName>
        <fullName evidence="9">RNA polymerase sigma factor</fullName>
    </recommendedName>
</protein>
<dbReference type="Pfam" id="PF08281">
    <property type="entry name" value="Sigma70_r4_2"/>
    <property type="match status" value="1"/>
</dbReference>
<evidence type="ECO:0000256" key="1">
    <source>
        <dbReference type="ARBA" id="ARBA00010641"/>
    </source>
</evidence>
<evidence type="ECO:0000313" key="8">
    <source>
        <dbReference type="Proteomes" id="UP000680116"/>
    </source>
</evidence>
<dbReference type="CDD" id="cd06171">
    <property type="entry name" value="Sigma70_r4"/>
    <property type="match status" value="1"/>
</dbReference>
<accession>A0ABM8UC28</accession>
<reference evidence="7 8" key="1">
    <citation type="submission" date="2021-04" db="EMBL/GenBank/DDBJ databases">
        <authorList>
            <person name="Rodrigo-Torres L."/>
            <person name="Arahal R. D."/>
            <person name="Lucena T."/>
        </authorList>
    </citation>
    <scope>NUCLEOTIDE SEQUENCE [LARGE SCALE GENOMIC DNA]</scope>
    <source>
        <strain evidence="7 8">CECT 30171</strain>
    </source>
</reference>
<keyword evidence="3" id="KW-0731">Sigma factor</keyword>
<dbReference type="SUPFAM" id="SSF88946">
    <property type="entry name" value="Sigma2 domain of RNA polymerase sigma factors"/>
    <property type="match status" value="1"/>
</dbReference>
<keyword evidence="2" id="KW-0805">Transcription regulation</keyword>
<dbReference type="Gene3D" id="1.10.10.10">
    <property type="entry name" value="Winged helix-like DNA-binding domain superfamily/Winged helix DNA-binding domain"/>
    <property type="match status" value="1"/>
</dbReference>
<dbReference type="InterPro" id="IPR039425">
    <property type="entry name" value="RNA_pol_sigma-70-like"/>
</dbReference>
<dbReference type="PANTHER" id="PTHR43133:SF25">
    <property type="entry name" value="RNA POLYMERASE SIGMA FACTOR RFAY-RELATED"/>
    <property type="match status" value="1"/>
</dbReference>
<dbReference type="PANTHER" id="PTHR43133">
    <property type="entry name" value="RNA POLYMERASE ECF-TYPE SIGMA FACTO"/>
    <property type="match status" value="1"/>
</dbReference>
<evidence type="ECO:0000256" key="4">
    <source>
        <dbReference type="ARBA" id="ARBA00023163"/>
    </source>
</evidence>
<feature type="domain" description="RNA polymerase sigma factor 70 region 4 type 2" evidence="5">
    <location>
        <begin position="133"/>
        <end position="182"/>
    </location>
</feature>
<dbReference type="InterPro" id="IPR053866">
    <property type="entry name" value="PhyR_sigma2"/>
</dbReference>
<evidence type="ECO:0000259" key="6">
    <source>
        <dbReference type="Pfam" id="PF22029"/>
    </source>
</evidence>
<evidence type="ECO:0000256" key="3">
    <source>
        <dbReference type="ARBA" id="ARBA00023082"/>
    </source>
</evidence>
<dbReference type="SUPFAM" id="SSF88659">
    <property type="entry name" value="Sigma3 and sigma4 domains of RNA polymerase sigma factors"/>
    <property type="match status" value="1"/>
</dbReference>
<comment type="similarity">
    <text evidence="1">Belongs to the sigma-70 factor family. ECF subfamily.</text>
</comment>
<name>A0ABM8UC28_9GAMM</name>
<dbReference type="InterPro" id="IPR013249">
    <property type="entry name" value="RNA_pol_sigma70_r4_t2"/>
</dbReference>
<dbReference type="NCBIfam" id="TIGR02937">
    <property type="entry name" value="sigma70-ECF"/>
    <property type="match status" value="1"/>
</dbReference>
<evidence type="ECO:0000256" key="2">
    <source>
        <dbReference type="ARBA" id="ARBA00023015"/>
    </source>
</evidence>
<dbReference type="InterPro" id="IPR036388">
    <property type="entry name" value="WH-like_DNA-bd_sf"/>
</dbReference>
<dbReference type="InterPro" id="IPR014284">
    <property type="entry name" value="RNA_pol_sigma-70_dom"/>
</dbReference>
<dbReference type="InterPro" id="IPR013325">
    <property type="entry name" value="RNA_pol_sigma_r2"/>
</dbReference>
<sequence length="199" mass="22204">MSVQPMTVSPAIRPCAAEALKVDDQDQDQDQDQDEDRLRDLIPRMRQFARALTRDGTAADDLVQAALERALRAWASRRKAAALQSWLFSILYRQFIDEQRRATRWRRVLEVVGAADAVHAPSAERITEGRDALAALEQLPAEQRALLVLVGVEGLSYREVAETLGVPIGTVMSRLSRARDRLRALTDGHAPTTALRIVK</sequence>
<evidence type="ECO:0000313" key="7">
    <source>
        <dbReference type="EMBL" id="CAG4968020.1"/>
    </source>
</evidence>
<gene>
    <name evidence="7" type="ORF">LYB30171_00176</name>
</gene>
<keyword evidence="4" id="KW-0804">Transcription</keyword>
<feature type="domain" description="PhyR sigma2" evidence="6">
    <location>
        <begin position="40"/>
        <end position="91"/>
    </location>
</feature>